<evidence type="ECO:0000313" key="2">
    <source>
        <dbReference type="EMBL" id="KAG1897892.1"/>
    </source>
</evidence>
<feature type="transmembrane region" description="Helical" evidence="1">
    <location>
        <begin position="87"/>
        <end position="108"/>
    </location>
</feature>
<keyword evidence="3" id="KW-1185">Reference proteome</keyword>
<evidence type="ECO:0000256" key="1">
    <source>
        <dbReference type="SAM" id="Phobius"/>
    </source>
</evidence>
<evidence type="ECO:0000313" key="3">
    <source>
        <dbReference type="Proteomes" id="UP001195769"/>
    </source>
</evidence>
<keyword evidence="1" id="KW-0812">Transmembrane</keyword>
<dbReference type="PANTHER" id="PTHR31082">
    <property type="entry name" value="PHEROMONE-REGULATED MEMBRANE PROTEIN 10"/>
    <property type="match status" value="1"/>
</dbReference>
<dbReference type="PANTHER" id="PTHR31082:SF4">
    <property type="entry name" value="PHEROMONE-REGULATED MEMBRANE PROTEIN 10"/>
    <property type="match status" value="1"/>
</dbReference>
<keyword evidence="1" id="KW-1133">Transmembrane helix</keyword>
<protein>
    <submittedName>
        <fullName evidence="2">Uncharacterized protein</fullName>
    </submittedName>
</protein>
<reference evidence="2" key="1">
    <citation type="journal article" date="2020" name="New Phytol.">
        <title>Comparative genomics reveals dynamic genome evolution in host specialist ectomycorrhizal fungi.</title>
        <authorList>
            <person name="Lofgren L.A."/>
            <person name="Nguyen N.H."/>
            <person name="Vilgalys R."/>
            <person name="Ruytinx J."/>
            <person name="Liao H.L."/>
            <person name="Branco S."/>
            <person name="Kuo A."/>
            <person name="LaButti K."/>
            <person name="Lipzen A."/>
            <person name="Andreopoulos W."/>
            <person name="Pangilinan J."/>
            <person name="Riley R."/>
            <person name="Hundley H."/>
            <person name="Na H."/>
            <person name="Barry K."/>
            <person name="Grigoriev I.V."/>
            <person name="Stajich J.E."/>
            <person name="Kennedy P.G."/>
        </authorList>
    </citation>
    <scope>NUCLEOTIDE SEQUENCE</scope>
    <source>
        <strain evidence="2">FC203</strain>
    </source>
</reference>
<dbReference type="AlphaFoldDB" id="A0AAD4E1H2"/>
<accession>A0AAD4E1H2</accession>
<dbReference type="GeneID" id="64656603"/>
<dbReference type="RefSeq" id="XP_041223468.1">
    <property type="nucleotide sequence ID" value="XM_041362305.1"/>
</dbReference>
<keyword evidence="1" id="KW-0472">Membrane</keyword>
<organism evidence="2 3">
    <name type="scientific">Suillus fuscotomentosus</name>
    <dbReference type="NCBI Taxonomy" id="1912939"/>
    <lineage>
        <taxon>Eukaryota</taxon>
        <taxon>Fungi</taxon>
        <taxon>Dikarya</taxon>
        <taxon>Basidiomycota</taxon>
        <taxon>Agaricomycotina</taxon>
        <taxon>Agaricomycetes</taxon>
        <taxon>Agaricomycetidae</taxon>
        <taxon>Boletales</taxon>
        <taxon>Suillineae</taxon>
        <taxon>Suillaceae</taxon>
        <taxon>Suillus</taxon>
    </lineage>
</organism>
<comment type="caution">
    <text evidence="2">The sequence shown here is derived from an EMBL/GenBank/DDBJ whole genome shotgun (WGS) entry which is preliminary data.</text>
</comment>
<name>A0AAD4E1H2_9AGAM</name>
<dbReference type="Proteomes" id="UP001195769">
    <property type="component" value="Unassembled WGS sequence"/>
</dbReference>
<dbReference type="EMBL" id="JABBWK010000043">
    <property type="protein sequence ID" value="KAG1897892.1"/>
    <property type="molecule type" value="Genomic_DNA"/>
</dbReference>
<gene>
    <name evidence="2" type="ORF">F5891DRAFT_1046590</name>
</gene>
<sequence length="123" mass="13276">MHWMGDEPLCGHQVPKPERYISRCWGVCCGIGELISNFTTRTKLTRTQITGILFQLPSGLGNGGLFNFVVDQTTGSSSSYQSGFNTALQLISTSIGLTVGLGISLVLVHPVQSRRRAAGMFSL</sequence>
<proteinExistence type="predicted"/>
<dbReference type="InterPro" id="IPR051361">
    <property type="entry name" value="ThrE/Ser_Exporter"/>
</dbReference>